<evidence type="ECO:0000313" key="9">
    <source>
        <dbReference type="Proteomes" id="UP000054266"/>
    </source>
</evidence>
<reference evidence="8 9" key="1">
    <citation type="submission" date="2015-01" db="EMBL/GenBank/DDBJ databases">
        <title>The Genome Sequence of Capronia semiimmersa CBS27337.</title>
        <authorList>
            <consortium name="The Broad Institute Genomics Platform"/>
            <person name="Cuomo C."/>
            <person name="de Hoog S."/>
            <person name="Gorbushina A."/>
            <person name="Stielow B."/>
            <person name="Teixiera M."/>
            <person name="Abouelleil A."/>
            <person name="Chapman S.B."/>
            <person name="Priest M."/>
            <person name="Young S.K."/>
            <person name="Wortman J."/>
            <person name="Nusbaum C."/>
            <person name="Birren B."/>
        </authorList>
    </citation>
    <scope>NUCLEOTIDE SEQUENCE [LARGE SCALE GENOMIC DNA]</scope>
    <source>
        <strain evidence="8 9">CBS 27337</strain>
    </source>
</reference>
<keyword evidence="5" id="KW-0804">Transcription</keyword>
<evidence type="ECO:0000256" key="1">
    <source>
        <dbReference type="ARBA" id="ARBA00022723"/>
    </source>
</evidence>
<feature type="compositionally biased region" description="Polar residues" evidence="7">
    <location>
        <begin position="8"/>
        <end position="26"/>
    </location>
</feature>
<keyword evidence="2" id="KW-0862">Zinc</keyword>
<sequence>MPGDELRPSSTSMIHTSESTGMSTRWMSEPASSAGLLSQSAPSSIQPRDVSRHLEPVNCRSLTSLMPSSTNVKHSAALQYFLEVPAPNVGYSKTGSFFTVTLPQAVWTHPAILESMIALATMCASLRGTSTAAWTKHSPAFHYSQTVSALARSKPARHVTLLVCMLLWLYEQFDNQHTRANFHRESGAKLLAEWRASELGRNRTTDDYITTCIEPAFLTGFRITAPVKLCREVMARLSVRIHSPIKTSGQCTYDRALGHLRACVEDFLGGRAWEFPAVHNPMIGTAFASLRTWDHQFEHYTGSHWATEGPVLLSYATTVAMLVQKTQLVENNEDADWHRALDFLLEETASGWCGLEHTSLLEGVALVASE</sequence>
<dbReference type="GO" id="GO:0003677">
    <property type="term" value="F:DNA binding"/>
    <property type="evidence" value="ECO:0007669"/>
    <property type="project" value="UniProtKB-KW"/>
</dbReference>
<evidence type="ECO:0000256" key="5">
    <source>
        <dbReference type="ARBA" id="ARBA00023163"/>
    </source>
</evidence>
<evidence type="ECO:0000256" key="7">
    <source>
        <dbReference type="SAM" id="MobiDB-lite"/>
    </source>
</evidence>
<keyword evidence="4" id="KW-0238">DNA-binding</keyword>
<dbReference type="EMBL" id="KN846958">
    <property type="protein sequence ID" value="KIW68346.1"/>
    <property type="molecule type" value="Genomic_DNA"/>
</dbReference>
<keyword evidence="6" id="KW-0539">Nucleus</keyword>
<dbReference type="InterPro" id="IPR052360">
    <property type="entry name" value="Transcr_Regulatory_Proteins"/>
</dbReference>
<dbReference type="Proteomes" id="UP000054266">
    <property type="component" value="Unassembled WGS sequence"/>
</dbReference>
<name>A0A0D2CT39_9EURO</name>
<evidence type="ECO:0008006" key="10">
    <source>
        <dbReference type="Google" id="ProtNLM"/>
    </source>
</evidence>
<keyword evidence="9" id="KW-1185">Reference proteome</keyword>
<gene>
    <name evidence="8" type="ORF">PV04_04299</name>
</gene>
<dbReference type="STRING" id="5601.A0A0D2CT39"/>
<organism evidence="8 9">
    <name type="scientific">Phialophora macrospora</name>
    <dbReference type="NCBI Taxonomy" id="1851006"/>
    <lineage>
        <taxon>Eukaryota</taxon>
        <taxon>Fungi</taxon>
        <taxon>Dikarya</taxon>
        <taxon>Ascomycota</taxon>
        <taxon>Pezizomycotina</taxon>
        <taxon>Eurotiomycetes</taxon>
        <taxon>Chaetothyriomycetidae</taxon>
        <taxon>Chaetothyriales</taxon>
        <taxon>Herpotrichiellaceae</taxon>
        <taxon>Phialophora</taxon>
    </lineage>
</organism>
<feature type="compositionally biased region" description="Polar residues" evidence="7">
    <location>
        <begin position="35"/>
        <end position="46"/>
    </location>
</feature>
<dbReference type="GO" id="GO:0046872">
    <property type="term" value="F:metal ion binding"/>
    <property type="evidence" value="ECO:0007669"/>
    <property type="project" value="UniProtKB-KW"/>
</dbReference>
<dbReference type="HOGENOM" id="CLU_748021_0_0_1"/>
<evidence type="ECO:0000256" key="4">
    <source>
        <dbReference type="ARBA" id="ARBA00023125"/>
    </source>
</evidence>
<dbReference type="PANTHER" id="PTHR36206">
    <property type="entry name" value="ASPERCRYPTIN BIOSYNTHESIS CLUSTER-SPECIFIC TRANSCRIPTION REGULATOR ATNN-RELATED"/>
    <property type="match status" value="1"/>
</dbReference>
<feature type="region of interest" description="Disordered" evidence="7">
    <location>
        <begin position="1"/>
        <end position="46"/>
    </location>
</feature>
<keyword evidence="1" id="KW-0479">Metal-binding</keyword>
<protein>
    <recommendedName>
        <fullName evidence="10">Transcription factor domain-containing protein</fullName>
    </recommendedName>
</protein>
<evidence type="ECO:0000313" key="8">
    <source>
        <dbReference type="EMBL" id="KIW68346.1"/>
    </source>
</evidence>
<evidence type="ECO:0000256" key="2">
    <source>
        <dbReference type="ARBA" id="ARBA00022833"/>
    </source>
</evidence>
<evidence type="ECO:0000256" key="6">
    <source>
        <dbReference type="ARBA" id="ARBA00023242"/>
    </source>
</evidence>
<evidence type="ECO:0000256" key="3">
    <source>
        <dbReference type="ARBA" id="ARBA00023015"/>
    </source>
</evidence>
<dbReference type="AlphaFoldDB" id="A0A0D2CT39"/>
<proteinExistence type="predicted"/>
<accession>A0A0D2CT39</accession>
<dbReference type="PANTHER" id="PTHR36206:SF12">
    <property type="entry name" value="ASPERCRYPTIN BIOSYNTHESIS CLUSTER-SPECIFIC TRANSCRIPTION REGULATOR ATNN-RELATED"/>
    <property type="match status" value="1"/>
</dbReference>
<keyword evidence="3" id="KW-0805">Transcription regulation</keyword>